<dbReference type="GO" id="GO:0006355">
    <property type="term" value="P:regulation of DNA-templated transcription"/>
    <property type="evidence" value="ECO:0007669"/>
    <property type="project" value="InterPro"/>
</dbReference>
<dbReference type="PANTHER" id="PTHR31719:SF213">
    <property type="entry name" value="NAC DOMAIN-CONTAINING PROTEIN"/>
    <property type="match status" value="1"/>
</dbReference>
<dbReference type="Pfam" id="PF02365">
    <property type="entry name" value="NAM"/>
    <property type="match status" value="1"/>
</dbReference>
<evidence type="ECO:0000313" key="8">
    <source>
        <dbReference type="EMBL" id="OTG01344.1"/>
    </source>
</evidence>
<evidence type="ECO:0000256" key="1">
    <source>
        <dbReference type="ARBA" id="ARBA00023015"/>
    </source>
</evidence>
<dbReference type="EMBL" id="MNCJ02000328">
    <property type="protein sequence ID" value="KAF5773221.1"/>
    <property type="molecule type" value="Genomic_DNA"/>
</dbReference>
<gene>
    <name evidence="8" type="ORF">HannXRQ_Chr13g0401081</name>
    <name evidence="7" type="ORF">HanXRQr2_Chr13g0586271</name>
</gene>
<dbReference type="Gene3D" id="2.170.150.80">
    <property type="entry name" value="NAC domain"/>
    <property type="match status" value="1"/>
</dbReference>
<reference evidence="7 9" key="1">
    <citation type="journal article" date="2017" name="Nature">
        <title>The sunflower genome provides insights into oil metabolism, flowering and Asterid evolution.</title>
        <authorList>
            <person name="Badouin H."/>
            <person name="Gouzy J."/>
            <person name="Grassa C.J."/>
            <person name="Murat F."/>
            <person name="Staton S.E."/>
            <person name="Cottret L."/>
            <person name="Lelandais-Briere C."/>
            <person name="Owens G.L."/>
            <person name="Carrere S."/>
            <person name="Mayjonade B."/>
            <person name="Legrand L."/>
            <person name="Gill N."/>
            <person name="Kane N.C."/>
            <person name="Bowers J.E."/>
            <person name="Hubner S."/>
            <person name="Bellec A."/>
            <person name="Berard A."/>
            <person name="Berges H."/>
            <person name="Blanchet N."/>
            <person name="Boniface M.C."/>
            <person name="Brunel D."/>
            <person name="Catrice O."/>
            <person name="Chaidir N."/>
            <person name="Claudel C."/>
            <person name="Donnadieu C."/>
            <person name="Faraut T."/>
            <person name="Fievet G."/>
            <person name="Helmstetter N."/>
            <person name="King M."/>
            <person name="Knapp S.J."/>
            <person name="Lai Z."/>
            <person name="Le Paslier M.C."/>
            <person name="Lippi Y."/>
            <person name="Lorenzon L."/>
            <person name="Mandel J.R."/>
            <person name="Marage G."/>
            <person name="Marchand G."/>
            <person name="Marquand E."/>
            <person name="Bret-Mestries E."/>
            <person name="Morien E."/>
            <person name="Nambeesan S."/>
            <person name="Nguyen T."/>
            <person name="Pegot-Espagnet P."/>
            <person name="Pouilly N."/>
            <person name="Raftis F."/>
            <person name="Sallet E."/>
            <person name="Schiex T."/>
            <person name="Thomas J."/>
            <person name="Vandecasteele C."/>
            <person name="Vares D."/>
            <person name="Vear F."/>
            <person name="Vautrin S."/>
            <person name="Crespi M."/>
            <person name="Mangin B."/>
            <person name="Burke J.M."/>
            <person name="Salse J."/>
            <person name="Munos S."/>
            <person name="Vincourt P."/>
            <person name="Rieseberg L.H."/>
            <person name="Langlade N.B."/>
        </authorList>
    </citation>
    <scope>NUCLEOTIDE SEQUENCE [LARGE SCALE GENOMIC DNA]</scope>
    <source>
        <strain evidence="9">cv. SF193</strain>
        <tissue evidence="7">Leaves</tissue>
    </source>
</reference>
<dbReference type="InParanoid" id="A0A251SRJ0"/>
<dbReference type="Gramene" id="mRNA:HanXRQr2_Chr13g0586271">
    <property type="protein sequence ID" value="mRNA:HanXRQr2_Chr13g0586271"/>
    <property type="gene ID" value="HanXRQr2_Chr13g0586271"/>
</dbReference>
<feature type="domain" description="NAC" evidence="6">
    <location>
        <begin position="92"/>
        <end position="244"/>
    </location>
</feature>
<proteinExistence type="predicted"/>
<reference evidence="8" key="2">
    <citation type="submission" date="2017-02" db="EMBL/GenBank/DDBJ databases">
        <title>Sunflower complete genome.</title>
        <authorList>
            <person name="Langlade N."/>
            <person name="Munos S."/>
        </authorList>
    </citation>
    <scope>NUCLEOTIDE SEQUENCE [LARGE SCALE GENOMIC DNA]</scope>
    <source>
        <tissue evidence="8">Leaves</tissue>
    </source>
</reference>
<keyword evidence="2" id="KW-0238">DNA-binding</keyword>
<dbReference type="InterPro" id="IPR036093">
    <property type="entry name" value="NAC_dom_sf"/>
</dbReference>
<evidence type="ECO:0000259" key="6">
    <source>
        <dbReference type="PROSITE" id="PS51005"/>
    </source>
</evidence>
<dbReference type="OrthoDB" id="1727057at2759"/>
<protein>
    <submittedName>
        <fullName evidence="8">Putative NAC domain-containing protein</fullName>
    </submittedName>
    <submittedName>
        <fullName evidence="7">Transcription factor NAM family</fullName>
    </submittedName>
</protein>
<dbReference type="PANTHER" id="PTHR31719">
    <property type="entry name" value="NAC TRANSCRIPTION FACTOR 56"/>
    <property type="match status" value="1"/>
</dbReference>
<name>A0A251SRJ0_HELAN</name>
<evidence type="ECO:0000256" key="4">
    <source>
        <dbReference type="ARBA" id="ARBA00023242"/>
    </source>
</evidence>
<keyword evidence="9" id="KW-1185">Reference proteome</keyword>
<dbReference type="PROSITE" id="PS51005">
    <property type="entry name" value="NAC"/>
    <property type="match status" value="1"/>
</dbReference>
<evidence type="ECO:0000256" key="2">
    <source>
        <dbReference type="ARBA" id="ARBA00023125"/>
    </source>
</evidence>
<dbReference type="Proteomes" id="UP000215914">
    <property type="component" value="Chromosome 13"/>
</dbReference>
<keyword evidence="3" id="KW-0804">Transcription</keyword>
<sequence length="411" mass="46907">MNHETSHNTASDERQKRKAADTLIGDDDGVNHSQPQLLYASQTINIQQQQQPSASNGEPSIACCQCVNCKCGWHEAMTTKATTTEGVDLDSLPIGYRFVPTDEELIIDYLEKKIKNEYLPKTKISDADIYEYHPKDLLEEYPQAIEYGWFFFTPRSRKYPNGYRPDRQTGSGYWKATGPDRIIKANDKTIGRRKSLVYHEGRPPHGIKTKWKMHEYVTEGYVRTRLNSNDNKLDDYVLCKIYINGRVVAANNLDENATTNVRVENEQALVPQHACVVSNQVKNDVMVQNYQTMGSLYDQMPSYLRSHYSSTRFNHEYSLQRSYVAPTPQQPPTPRGQVHAVMYQSGSTSNPVPPQVAPPFQEGGACDTGRLLRESIERTYALNGNDDFFGGNYGFEFDNEHIDVDEWKKHI</sequence>
<dbReference type="AlphaFoldDB" id="A0A251SRJ0"/>
<evidence type="ECO:0000313" key="7">
    <source>
        <dbReference type="EMBL" id="KAF5773221.1"/>
    </source>
</evidence>
<evidence type="ECO:0000313" key="9">
    <source>
        <dbReference type="Proteomes" id="UP000215914"/>
    </source>
</evidence>
<dbReference type="EMBL" id="CM007902">
    <property type="protein sequence ID" value="OTG01344.1"/>
    <property type="molecule type" value="Genomic_DNA"/>
</dbReference>
<dbReference type="SUPFAM" id="SSF101941">
    <property type="entry name" value="NAC domain"/>
    <property type="match status" value="1"/>
</dbReference>
<keyword evidence="4" id="KW-0539">Nucleus</keyword>
<evidence type="ECO:0000256" key="5">
    <source>
        <dbReference type="SAM" id="MobiDB-lite"/>
    </source>
</evidence>
<organism evidence="8 9">
    <name type="scientific">Helianthus annuus</name>
    <name type="common">Common sunflower</name>
    <dbReference type="NCBI Taxonomy" id="4232"/>
    <lineage>
        <taxon>Eukaryota</taxon>
        <taxon>Viridiplantae</taxon>
        <taxon>Streptophyta</taxon>
        <taxon>Embryophyta</taxon>
        <taxon>Tracheophyta</taxon>
        <taxon>Spermatophyta</taxon>
        <taxon>Magnoliopsida</taxon>
        <taxon>eudicotyledons</taxon>
        <taxon>Gunneridae</taxon>
        <taxon>Pentapetalae</taxon>
        <taxon>asterids</taxon>
        <taxon>campanulids</taxon>
        <taxon>Asterales</taxon>
        <taxon>Asteraceae</taxon>
        <taxon>Asteroideae</taxon>
        <taxon>Heliantheae alliance</taxon>
        <taxon>Heliantheae</taxon>
        <taxon>Helianthus</taxon>
    </lineage>
</organism>
<reference evidence="7" key="3">
    <citation type="submission" date="2020-06" db="EMBL/GenBank/DDBJ databases">
        <title>Helianthus annuus Genome sequencing and assembly Release 2.</title>
        <authorList>
            <person name="Gouzy J."/>
            <person name="Langlade N."/>
            <person name="Munos S."/>
        </authorList>
    </citation>
    <scope>NUCLEOTIDE SEQUENCE</scope>
    <source>
        <tissue evidence="7">Leaves</tissue>
    </source>
</reference>
<evidence type="ECO:0000256" key="3">
    <source>
        <dbReference type="ARBA" id="ARBA00023163"/>
    </source>
</evidence>
<keyword evidence="1" id="KW-0805">Transcription regulation</keyword>
<feature type="region of interest" description="Disordered" evidence="5">
    <location>
        <begin position="344"/>
        <end position="363"/>
    </location>
</feature>
<accession>A0A251SRJ0</accession>
<dbReference type="InterPro" id="IPR003441">
    <property type="entry name" value="NAC-dom"/>
</dbReference>
<dbReference type="GO" id="GO:0003677">
    <property type="term" value="F:DNA binding"/>
    <property type="evidence" value="ECO:0007669"/>
    <property type="project" value="UniProtKB-KW"/>
</dbReference>